<comment type="caution">
    <text evidence="1">The sequence shown here is derived from an EMBL/GenBank/DDBJ whole genome shotgun (WGS) entry which is preliminary data.</text>
</comment>
<evidence type="ECO:0000313" key="2">
    <source>
        <dbReference type="Proteomes" id="UP001161691"/>
    </source>
</evidence>
<proteinExistence type="predicted"/>
<reference evidence="1" key="1">
    <citation type="submission" date="2023-04" db="EMBL/GenBank/DDBJ databases">
        <title>Comparative genomic analysis of Cohnella hashimotonis sp. nov., isolated from the International Space Station.</title>
        <authorList>
            <person name="Venkateswaran K."/>
            <person name="Simpson A."/>
        </authorList>
    </citation>
    <scope>NUCLEOTIDE SEQUENCE</scope>
    <source>
        <strain evidence="1">F6_2S_P_1</strain>
    </source>
</reference>
<accession>A0ABT6TDA6</accession>
<dbReference type="RefSeq" id="WP_282906872.1">
    <property type="nucleotide sequence ID" value="NZ_JAGRPV010000001.1"/>
</dbReference>
<organism evidence="1 2">
    <name type="scientific">Cohnella hashimotonis</name>
    <dbReference type="NCBI Taxonomy" id="2826895"/>
    <lineage>
        <taxon>Bacteria</taxon>
        <taxon>Bacillati</taxon>
        <taxon>Bacillota</taxon>
        <taxon>Bacilli</taxon>
        <taxon>Bacillales</taxon>
        <taxon>Paenibacillaceae</taxon>
        <taxon>Cohnella</taxon>
    </lineage>
</organism>
<evidence type="ECO:0000313" key="1">
    <source>
        <dbReference type="EMBL" id="MDI4643827.1"/>
    </source>
</evidence>
<gene>
    <name evidence="1" type="ORF">KB449_02600</name>
</gene>
<dbReference type="EMBL" id="JAGRPV010000001">
    <property type="protein sequence ID" value="MDI4643827.1"/>
    <property type="molecule type" value="Genomic_DNA"/>
</dbReference>
<keyword evidence="2" id="KW-1185">Reference proteome</keyword>
<dbReference type="PANTHER" id="PTHR14097">
    <property type="entry name" value="OXIDOREDUCTASE HTATIP2"/>
    <property type="match status" value="1"/>
</dbReference>
<name>A0ABT6TDA6_9BACL</name>
<dbReference type="InterPro" id="IPR036291">
    <property type="entry name" value="NAD(P)-bd_dom_sf"/>
</dbReference>
<dbReference type="SUPFAM" id="SSF51735">
    <property type="entry name" value="NAD(P)-binding Rossmann-fold domains"/>
    <property type="match status" value="1"/>
</dbReference>
<dbReference type="Gene3D" id="3.40.50.720">
    <property type="entry name" value="NAD(P)-binding Rossmann-like Domain"/>
    <property type="match status" value="1"/>
</dbReference>
<dbReference type="Proteomes" id="UP001161691">
    <property type="component" value="Unassembled WGS sequence"/>
</dbReference>
<sequence length="151" mass="16494">MFSCLGTTLKAAGSKEAQWKIDYDTSIDLPRSPATTGGGRYVLVSAGFASPDARFFYSRMKGKLEEAVKALPFDKLTIFNPPVLIRKNSDRAMEVAGMKAIRYLNKLGVLRSQKPLPTETLARAMANSAKRTENGVVALDGQAIWDAAECY</sequence>
<dbReference type="PANTHER" id="PTHR14097:SF7">
    <property type="entry name" value="OXIDOREDUCTASE HTATIP2"/>
    <property type="match status" value="1"/>
</dbReference>
<protein>
    <submittedName>
        <fullName evidence="1">Semialdehyde dehydrogenase</fullName>
    </submittedName>
</protein>